<feature type="domain" description="SpoVT-AbrB" evidence="2">
    <location>
        <begin position="1"/>
        <end position="46"/>
    </location>
</feature>
<organism evidence="3">
    <name type="scientific">Thiomonas intermedia (strain K12)</name>
    <name type="common">Thiobacillus intermedius</name>
    <dbReference type="NCBI Taxonomy" id="75379"/>
    <lineage>
        <taxon>Bacteria</taxon>
        <taxon>Pseudomonadati</taxon>
        <taxon>Pseudomonadota</taxon>
        <taxon>Betaproteobacteria</taxon>
        <taxon>Burkholderiales</taxon>
        <taxon>Thiomonas</taxon>
    </lineage>
</organism>
<dbReference type="SMART" id="SM00966">
    <property type="entry name" value="SpoVT_AbrB"/>
    <property type="match status" value="1"/>
</dbReference>
<name>D5X4E1_THIK1</name>
<evidence type="ECO:0000259" key="2">
    <source>
        <dbReference type="PROSITE" id="PS51740"/>
    </source>
</evidence>
<dbReference type="HOGENOM" id="CLU_158484_11_1_4"/>
<dbReference type="SUPFAM" id="SSF89447">
    <property type="entry name" value="AbrB/MazE/MraZ-like"/>
    <property type="match status" value="1"/>
</dbReference>
<dbReference type="EMBL" id="CP002021">
    <property type="protein sequence ID" value="ADG29742.1"/>
    <property type="molecule type" value="Genomic_DNA"/>
</dbReference>
<dbReference type="KEGG" id="tin:Tint_0331"/>
<dbReference type="InterPro" id="IPR007159">
    <property type="entry name" value="SpoVT-AbrB_dom"/>
</dbReference>
<accession>D5X4E1</accession>
<dbReference type="PROSITE" id="PS51740">
    <property type="entry name" value="SPOVT_ABRB"/>
    <property type="match status" value="1"/>
</dbReference>
<evidence type="ECO:0000313" key="3">
    <source>
        <dbReference type="EMBL" id="ADG29742.1"/>
    </source>
</evidence>
<evidence type="ECO:0000256" key="1">
    <source>
        <dbReference type="PROSITE-ProRule" id="PRU01076"/>
    </source>
</evidence>
<dbReference type="BioCyc" id="TINT75379:TINT_RS01675-MONOMER"/>
<dbReference type="GO" id="GO:0003677">
    <property type="term" value="F:DNA binding"/>
    <property type="evidence" value="ECO:0007669"/>
    <property type="project" value="UniProtKB-UniRule"/>
</dbReference>
<dbReference type="Gene3D" id="2.10.260.10">
    <property type="match status" value="1"/>
</dbReference>
<sequence>MDTVTLSPKFQVVIPKRVREQLGLRPGQKLDVVPFGSRIELVPRQSARALRGLLRGIDATVPRETDRL</sequence>
<gene>
    <name evidence="3" type="ordered locus">Tint_0331</name>
</gene>
<dbReference type="eggNOG" id="COG2002">
    <property type="taxonomic scope" value="Bacteria"/>
</dbReference>
<protein>
    <submittedName>
        <fullName evidence="3">Transcriptional regulator, AbrB family</fullName>
    </submittedName>
</protein>
<keyword evidence="1" id="KW-0238">DNA-binding</keyword>
<dbReference type="NCBIfam" id="TIGR01439">
    <property type="entry name" value="lp_hng_hel_AbrB"/>
    <property type="match status" value="1"/>
</dbReference>
<dbReference type="Pfam" id="PF04014">
    <property type="entry name" value="MazE_antitoxin"/>
    <property type="match status" value="1"/>
</dbReference>
<proteinExistence type="predicted"/>
<dbReference type="AlphaFoldDB" id="D5X4E1"/>
<dbReference type="InterPro" id="IPR037914">
    <property type="entry name" value="SpoVT-AbrB_sf"/>
</dbReference>
<reference evidence="3" key="1">
    <citation type="submission" date="2010-04" db="EMBL/GenBank/DDBJ databases">
        <title>Complete sequence of Thiomonas intermedia K12.</title>
        <authorList>
            <consortium name="US DOE Joint Genome Institute"/>
            <person name="Lucas S."/>
            <person name="Copeland A."/>
            <person name="Lapidus A."/>
            <person name="Cheng J.-F."/>
            <person name="Bruce D."/>
            <person name="Goodwin L."/>
            <person name="Pitluck S."/>
            <person name="Davenport K."/>
            <person name="Detter J.C."/>
            <person name="Han C."/>
            <person name="Tapia R."/>
            <person name="Land M."/>
            <person name="Hauser L."/>
            <person name="Kyrpides N."/>
            <person name="Ovchinnikova G."/>
            <person name="Kerfeld C.A."/>
            <person name="Cannon G.C."/>
            <person name="Heinhorst S."/>
            <person name="Woyke T."/>
        </authorList>
    </citation>
    <scope>NUCLEOTIDE SEQUENCE [LARGE SCALE GENOMIC DNA]</scope>
    <source>
        <strain evidence="3">K12</strain>
    </source>
</reference>
<dbReference type="STRING" id="75379.Tint_0331"/>